<reference evidence="7 8" key="1">
    <citation type="journal article" date="2014" name="Agronomy (Basel)">
        <title>A Draft Genome Sequence for Ensete ventricosum, the Drought-Tolerant Tree Against Hunger.</title>
        <authorList>
            <person name="Harrison J."/>
            <person name="Moore K.A."/>
            <person name="Paszkiewicz K."/>
            <person name="Jones T."/>
            <person name="Grant M."/>
            <person name="Ambacheew D."/>
            <person name="Muzemil S."/>
            <person name="Studholme D.J."/>
        </authorList>
    </citation>
    <scope>NUCLEOTIDE SEQUENCE [LARGE SCALE GENOMIC DNA]</scope>
</reference>
<sequence length="375" mass="42121">MWAMMQGVAMLLQNRYQRQRLYTRIALGKLLLAAQPSFPFLCVCILCLPLHTFIERRYSTSTSKAHSPSIQYEKAGRETQAPLRSRRPLSGQHIRGGSTGEVSDSSTRTNKTAQNLVTCIYQAQILGRPHTINMTWSRTLMGQGLSMGIDGFSNQCLCKVEIKPWLFSKRKGSKSLVVENNKIHVFWDLSAAKFGPGPEPLEGFFVAVVSDLEMVLLLGDLTKEAYRRTNARPPPSNAALIARKEHIHGKKVYSTKARFCDNGHSHDVAIECDTVGLNEPYLEIHINKKRVLQIKRLSWKFRGNQTILVDGLPVEVFWDVHSWLFGPPTGNAVFMFQTCLSGEKMLPLSAPQALGESQLQETAGFSLVLYAWKNE</sequence>
<dbReference type="PANTHER" id="PTHR31972">
    <property type="entry name" value="EXPRESSED PROTEIN"/>
    <property type="match status" value="1"/>
</dbReference>
<dbReference type="Proteomes" id="UP000287651">
    <property type="component" value="Unassembled WGS sequence"/>
</dbReference>
<evidence type="ECO:0000313" key="7">
    <source>
        <dbReference type="EMBL" id="RRT67545.1"/>
    </source>
</evidence>
<evidence type="ECO:0000256" key="5">
    <source>
        <dbReference type="ARBA" id="ARBA00023136"/>
    </source>
</evidence>
<organism evidence="7 8">
    <name type="scientific">Ensete ventricosum</name>
    <name type="common">Abyssinian banana</name>
    <name type="synonym">Musa ensete</name>
    <dbReference type="NCBI Taxonomy" id="4639"/>
    <lineage>
        <taxon>Eukaryota</taxon>
        <taxon>Viridiplantae</taxon>
        <taxon>Streptophyta</taxon>
        <taxon>Embryophyta</taxon>
        <taxon>Tracheophyta</taxon>
        <taxon>Spermatophyta</taxon>
        <taxon>Magnoliopsida</taxon>
        <taxon>Liliopsida</taxon>
        <taxon>Zingiberales</taxon>
        <taxon>Musaceae</taxon>
        <taxon>Ensete</taxon>
    </lineage>
</organism>
<keyword evidence="3" id="KW-0812">Transmembrane</keyword>
<dbReference type="PANTHER" id="PTHR31972:SF74">
    <property type="entry name" value="EXPRESSED PROTEIN"/>
    <property type="match status" value="1"/>
</dbReference>
<accession>A0A426ZU94</accession>
<dbReference type="InterPro" id="IPR012926">
    <property type="entry name" value="TMEM120A/B"/>
</dbReference>
<comment type="caution">
    <text evidence="7">The sequence shown here is derived from an EMBL/GenBank/DDBJ whole genome shotgun (WGS) entry which is preliminary data.</text>
</comment>
<comment type="subcellular location">
    <subcellularLocation>
        <location evidence="1">Membrane</location>
        <topology evidence="1">Multi-pass membrane protein</topology>
    </subcellularLocation>
</comment>
<dbReference type="AlphaFoldDB" id="A0A426ZU94"/>
<evidence type="ECO:0000256" key="3">
    <source>
        <dbReference type="ARBA" id="ARBA00022692"/>
    </source>
</evidence>
<dbReference type="GO" id="GO:0016020">
    <property type="term" value="C:membrane"/>
    <property type="evidence" value="ECO:0007669"/>
    <property type="project" value="UniProtKB-SubCell"/>
</dbReference>
<keyword evidence="4" id="KW-1133">Transmembrane helix</keyword>
<name>A0A426ZU94_ENSVE</name>
<evidence type="ECO:0000256" key="6">
    <source>
        <dbReference type="SAM" id="MobiDB-lite"/>
    </source>
</evidence>
<comment type="similarity">
    <text evidence="2">Belongs to the TMEM120 family.</text>
</comment>
<evidence type="ECO:0000256" key="2">
    <source>
        <dbReference type="ARBA" id="ARBA00009700"/>
    </source>
</evidence>
<keyword evidence="5" id="KW-0472">Membrane</keyword>
<evidence type="ECO:0008006" key="9">
    <source>
        <dbReference type="Google" id="ProtNLM"/>
    </source>
</evidence>
<gene>
    <name evidence="7" type="ORF">B296_00026237</name>
</gene>
<dbReference type="Pfam" id="PF07851">
    <property type="entry name" value="TMEM120A-B"/>
    <property type="match status" value="1"/>
</dbReference>
<protein>
    <recommendedName>
        <fullName evidence="9">DUF868 domain-containing protein</fullName>
    </recommendedName>
</protein>
<dbReference type="EMBL" id="AMZH03005005">
    <property type="protein sequence ID" value="RRT67545.1"/>
    <property type="molecule type" value="Genomic_DNA"/>
</dbReference>
<feature type="compositionally biased region" description="Polar residues" evidence="6">
    <location>
        <begin position="100"/>
        <end position="109"/>
    </location>
</feature>
<dbReference type="InterPro" id="IPR008586">
    <property type="entry name" value="DUF868_pln"/>
</dbReference>
<feature type="region of interest" description="Disordered" evidence="6">
    <location>
        <begin position="65"/>
        <end position="109"/>
    </location>
</feature>
<evidence type="ECO:0000256" key="4">
    <source>
        <dbReference type="ARBA" id="ARBA00022989"/>
    </source>
</evidence>
<proteinExistence type="inferred from homology"/>
<evidence type="ECO:0000256" key="1">
    <source>
        <dbReference type="ARBA" id="ARBA00004141"/>
    </source>
</evidence>
<evidence type="ECO:0000313" key="8">
    <source>
        <dbReference type="Proteomes" id="UP000287651"/>
    </source>
</evidence>
<dbReference type="Pfam" id="PF05910">
    <property type="entry name" value="DUF868"/>
    <property type="match status" value="1"/>
</dbReference>